<keyword evidence="1" id="KW-0732">Signal</keyword>
<dbReference type="EMBL" id="LWAJ01000116">
    <property type="protein sequence ID" value="KZL50049.1"/>
    <property type="molecule type" value="Genomic_DNA"/>
</dbReference>
<reference evidence="2 3" key="1">
    <citation type="submission" date="2016-04" db="EMBL/GenBank/DDBJ databases">
        <title>Draft Genome Assembly of the Bloom-forming Cyanobacterium Nodularia spumigena Strain CENA596 in Shrimp Production Ponds.</title>
        <authorList>
            <person name="Popin R.V."/>
            <person name="Rigonato J."/>
            <person name="Abreu V.A."/>
            <person name="Andreote A.P."/>
            <person name="Silveira S.B."/>
            <person name="Odebrecht C."/>
            <person name="Fiore M.F."/>
        </authorList>
    </citation>
    <scope>NUCLEOTIDE SEQUENCE [LARGE SCALE GENOMIC DNA]</scope>
    <source>
        <strain evidence="2 3">CENA596</strain>
    </source>
</reference>
<organism evidence="2 3">
    <name type="scientific">Nodularia spumigena CENA596</name>
    <dbReference type="NCBI Taxonomy" id="1819295"/>
    <lineage>
        <taxon>Bacteria</taxon>
        <taxon>Bacillati</taxon>
        <taxon>Cyanobacteriota</taxon>
        <taxon>Cyanophyceae</taxon>
        <taxon>Nostocales</taxon>
        <taxon>Nodulariaceae</taxon>
        <taxon>Nodularia</taxon>
    </lineage>
</organism>
<evidence type="ECO:0008006" key="4">
    <source>
        <dbReference type="Google" id="ProtNLM"/>
    </source>
</evidence>
<name>A0A166JRL5_NODSP</name>
<dbReference type="Proteomes" id="UP000076555">
    <property type="component" value="Unassembled WGS sequence"/>
</dbReference>
<sequence length="178" mass="19866">MRNWTATIVVTSSWLISAFIASQPLTSLADNGVTSSESISQSSNTQPITLNTTEFGVLKVNSKGQSYFTPTRRILLSQGGKYGWRIQLKNYKGKVTWREIMRLPKPPETWATDDGKSLSLSSDGREAVTTRTVFTNDGKIENFWTMVPGDPGGKHQIQVYVDNRLIGSFDFEVISLRN</sequence>
<proteinExistence type="predicted"/>
<accession>A0A166JRL5</accession>
<feature type="chain" id="PRO_5007875940" description="Proteinase inhibitor I42 chagasin domain-containing protein" evidence="1">
    <location>
        <begin position="30"/>
        <end position="178"/>
    </location>
</feature>
<gene>
    <name evidence="2" type="ORF">A2T98_09740</name>
</gene>
<protein>
    <recommendedName>
        <fullName evidence="4">Proteinase inhibitor I42 chagasin domain-containing protein</fullName>
    </recommendedName>
</protein>
<dbReference type="RefSeq" id="WP_063872606.1">
    <property type="nucleotide sequence ID" value="NZ_CAWMRI010000116.1"/>
</dbReference>
<dbReference type="AlphaFoldDB" id="A0A166JRL5"/>
<dbReference type="OrthoDB" id="495047at2"/>
<evidence type="ECO:0000256" key="1">
    <source>
        <dbReference type="SAM" id="SignalP"/>
    </source>
</evidence>
<evidence type="ECO:0000313" key="2">
    <source>
        <dbReference type="EMBL" id="KZL50049.1"/>
    </source>
</evidence>
<evidence type="ECO:0000313" key="3">
    <source>
        <dbReference type="Proteomes" id="UP000076555"/>
    </source>
</evidence>
<comment type="caution">
    <text evidence="2">The sequence shown here is derived from an EMBL/GenBank/DDBJ whole genome shotgun (WGS) entry which is preliminary data.</text>
</comment>
<feature type="signal peptide" evidence="1">
    <location>
        <begin position="1"/>
        <end position="29"/>
    </location>
</feature>